<comment type="similarity">
    <text evidence="3 9">Belongs to the CobD/CbiB family.</text>
</comment>
<dbReference type="Proteomes" id="UP000516349">
    <property type="component" value="Chromosome"/>
</dbReference>
<proteinExistence type="inferred from homology"/>
<keyword evidence="7 9" id="KW-1133">Transmembrane helix</keyword>
<comment type="caution">
    <text evidence="9">Lacks conserved residue(s) required for the propagation of feature annotation.</text>
</comment>
<dbReference type="GO" id="GO:0005886">
    <property type="term" value="C:plasma membrane"/>
    <property type="evidence" value="ECO:0007669"/>
    <property type="project" value="UniProtKB-SubCell"/>
</dbReference>
<evidence type="ECO:0000256" key="5">
    <source>
        <dbReference type="ARBA" id="ARBA00022573"/>
    </source>
</evidence>
<evidence type="ECO:0000256" key="4">
    <source>
        <dbReference type="ARBA" id="ARBA00022475"/>
    </source>
</evidence>
<dbReference type="GO" id="GO:0009236">
    <property type="term" value="P:cobalamin biosynthetic process"/>
    <property type="evidence" value="ECO:0007669"/>
    <property type="project" value="UniProtKB-UniRule"/>
</dbReference>
<keyword evidence="6 9" id="KW-0812">Transmembrane</keyword>
<dbReference type="HAMAP" id="MF_00024">
    <property type="entry name" value="CobD_CbiB"/>
    <property type="match status" value="1"/>
</dbReference>
<evidence type="ECO:0000256" key="7">
    <source>
        <dbReference type="ARBA" id="ARBA00022989"/>
    </source>
</evidence>
<name>A0A7H1NQ42_9PROT</name>
<dbReference type="RefSeq" id="WP_203414299.1">
    <property type="nucleotide sequence ID" value="NZ_CP060244.1"/>
</dbReference>
<evidence type="ECO:0000313" key="10">
    <source>
        <dbReference type="EMBL" id="QNT77902.1"/>
    </source>
</evidence>
<dbReference type="EMBL" id="CP060244">
    <property type="protein sequence ID" value="QNT77902.1"/>
    <property type="molecule type" value="Genomic_DNA"/>
</dbReference>
<organism evidence="10 11">
    <name type="scientific">Entomobacter blattae</name>
    <dbReference type="NCBI Taxonomy" id="2762277"/>
    <lineage>
        <taxon>Bacteria</taxon>
        <taxon>Pseudomonadati</taxon>
        <taxon>Pseudomonadota</taxon>
        <taxon>Alphaproteobacteria</taxon>
        <taxon>Acetobacterales</taxon>
        <taxon>Acetobacteraceae</taxon>
        <taxon>Entomobacter</taxon>
    </lineage>
</organism>
<feature type="transmembrane region" description="Helical" evidence="9">
    <location>
        <begin position="315"/>
        <end position="333"/>
    </location>
</feature>
<dbReference type="GO" id="GO:0015420">
    <property type="term" value="F:ABC-type vitamin B12 transporter activity"/>
    <property type="evidence" value="ECO:0007669"/>
    <property type="project" value="UniProtKB-UniRule"/>
</dbReference>
<comment type="function">
    <text evidence="9">Converts cobyric acid to cobinamide by the addition of aminopropanol on the F carboxylic group.</text>
</comment>
<keyword evidence="4 9" id="KW-1003">Cell membrane</keyword>
<dbReference type="NCBIfam" id="TIGR00380">
    <property type="entry name" value="cobal_cbiB"/>
    <property type="match status" value="1"/>
</dbReference>
<dbReference type="KEGG" id="ebla:JGUZn3_06600"/>
<dbReference type="UniPathway" id="UPA00148"/>
<dbReference type="PANTHER" id="PTHR34308:SF1">
    <property type="entry name" value="COBALAMIN BIOSYNTHESIS PROTEIN CBIB"/>
    <property type="match status" value="1"/>
</dbReference>
<feature type="transmembrane region" description="Helical" evidence="9">
    <location>
        <begin position="89"/>
        <end position="111"/>
    </location>
</feature>
<sequence length="334" mass="36512">MSAFTFTLSLNILISLFSVLVEAFIGYPNGLYKKIKHPVVWIGALISFCDKTFNKPGFSPQQQLLFGGLSVFFCSLLSIILGFGLQATIFHWLHTPLAILVCGLLASTLLASRSLYHHFQAVQEALENSSLTEARKAVSQIVGRETAALDQAAIIRAAIESLAENFSDGVCAPLLWGFLGGLPGMCFYKTINTADSMIGHLTPTYRYFGWAAAKIDDLINWPAARLSAIWFILAAFTLHPSAGASAFATAKNFSRRHRSPNAGWPEAAMAGAIKLRLSGPRIYHGKLVNESWLGDFLRPATVQDMVLALTVFKRACLLQIIILYGISLFLLALI</sequence>
<evidence type="ECO:0000256" key="2">
    <source>
        <dbReference type="ARBA" id="ARBA00004953"/>
    </source>
</evidence>
<dbReference type="InterPro" id="IPR004485">
    <property type="entry name" value="Cobalamin_biosynth_CobD/CbiB"/>
</dbReference>
<evidence type="ECO:0000256" key="3">
    <source>
        <dbReference type="ARBA" id="ARBA00006263"/>
    </source>
</evidence>
<dbReference type="GO" id="GO:0048472">
    <property type="term" value="F:threonine-phosphate decarboxylase activity"/>
    <property type="evidence" value="ECO:0007669"/>
    <property type="project" value="InterPro"/>
</dbReference>
<evidence type="ECO:0000256" key="8">
    <source>
        <dbReference type="ARBA" id="ARBA00023136"/>
    </source>
</evidence>
<feature type="transmembrane region" description="Helical" evidence="9">
    <location>
        <begin position="64"/>
        <end position="83"/>
    </location>
</feature>
<evidence type="ECO:0000313" key="11">
    <source>
        <dbReference type="Proteomes" id="UP000516349"/>
    </source>
</evidence>
<keyword evidence="5 9" id="KW-0169">Cobalamin biosynthesis</keyword>
<comment type="subcellular location">
    <subcellularLocation>
        <location evidence="1 9">Cell membrane</location>
        <topology evidence="1 9">Multi-pass membrane protein</topology>
    </subcellularLocation>
</comment>
<keyword evidence="8 9" id="KW-0472">Membrane</keyword>
<accession>A0A7H1NQ42</accession>
<reference evidence="10 11" key="1">
    <citation type="submission" date="2020-08" db="EMBL/GenBank/DDBJ databases">
        <title>Complete genome sequence of Entomobacter blattae G55GP.</title>
        <authorList>
            <person name="Poehlein A."/>
            <person name="Guzman J."/>
            <person name="Daniel R."/>
            <person name="Vilcinskas A."/>
        </authorList>
    </citation>
    <scope>NUCLEOTIDE SEQUENCE [LARGE SCALE GENOMIC DNA]</scope>
    <source>
        <strain evidence="10 11">G55GP</strain>
    </source>
</reference>
<evidence type="ECO:0000256" key="9">
    <source>
        <dbReference type="HAMAP-Rule" id="MF_00024"/>
    </source>
</evidence>
<evidence type="ECO:0000256" key="1">
    <source>
        <dbReference type="ARBA" id="ARBA00004651"/>
    </source>
</evidence>
<gene>
    <name evidence="10" type="primary">cbiB</name>
    <name evidence="9" type="synonym">cobD</name>
    <name evidence="10" type="ORF">JGUZn3_06600</name>
</gene>
<feature type="transmembrane region" description="Helical" evidence="9">
    <location>
        <begin position="6"/>
        <end position="27"/>
    </location>
</feature>
<dbReference type="AlphaFoldDB" id="A0A7H1NQ42"/>
<keyword evidence="11" id="KW-1185">Reference proteome</keyword>
<evidence type="ECO:0000256" key="6">
    <source>
        <dbReference type="ARBA" id="ARBA00022692"/>
    </source>
</evidence>
<comment type="pathway">
    <text evidence="2 9">Cofactor biosynthesis; adenosylcobalamin biosynthesis.</text>
</comment>
<dbReference type="Pfam" id="PF03186">
    <property type="entry name" value="CobD_Cbib"/>
    <property type="match status" value="1"/>
</dbReference>
<dbReference type="PANTHER" id="PTHR34308">
    <property type="entry name" value="COBALAMIN BIOSYNTHESIS PROTEIN CBIB"/>
    <property type="match status" value="1"/>
</dbReference>
<protein>
    <recommendedName>
        <fullName evidence="9">Cobalamin biosynthesis protein CobD</fullName>
    </recommendedName>
</protein>